<evidence type="ECO:0000256" key="5">
    <source>
        <dbReference type="SAM" id="Phobius"/>
    </source>
</evidence>
<feature type="transmembrane region" description="Helical" evidence="5">
    <location>
        <begin position="84"/>
        <end position="100"/>
    </location>
</feature>
<dbReference type="InterPro" id="IPR050553">
    <property type="entry name" value="Thioredoxin_ResA/DsbE_sf"/>
</dbReference>
<dbReference type="GO" id="GO:0030313">
    <property type="term" value="C:cell envelope"/>
    <property type="evidence" value="ECO:0007669"/>
    <property type="project" value="UniProtKB-SubCell"/>
</dbReference>
<dbReference type="HOGENOM" id="CLU_089636_0_0_6"/>
<dbReference type="STRING" id="523791.Kkor_2614"/>
<gene>
    <name evidence="7" type="ordered locus">Kkor_2614</name>
</gene>
<evidence type="ECO:0000256" key="4">
    <source>
        <dbReference type="ARBA" id="ARBA00023284"/>
    </source>
</evidence>
<keyword evidence="5" id="KW-0812">Transmembrane</keyword>
<protein>
    <submittedName>
        <fullName evidence="7">Redoxin domain protein</fullName>
    </submittedName>
</protein>
<proteinExistence type="predicted"/>
<dbReference type="Gene3D" id="3.40.30.10">
    <property type="entry name" value="Glutaredoxin"/>
    <property type="match status" value="1"/>
</dbReference>
<evidence type="ECO:0000259" key="6">
    <source>
        <dbReference type="PROSITE" id="PS51352"/>
    </source>
</evidence>
<dbReference type="eggNOG" id="COG0526">
    <property type="taxonomic scope" value="Bacteria"/>
</dbReference>
<dbReference type="CDD" id="cd02966">
    <property type="entry name" value="TlpA_like_family"/>
    <property type="match status" value="1"/>
</dbReference>
<dbReference type="AlphaFoldDB" id="C7RA03"/>
<keyword evidence="5" id="KW-0472">Membrane</keyword>
<feature type="transmembrane region" description="Helical" evidence="5">
    <location>
        <begin position="112"/>
        <end position="130"/>
    </location>
</feature>
<evidence type="ECO:0000256" key="1">
    <source>
        <dbReference type="ARBA" id="ARBA00004196"/>
    </source>
</evidence>
<keyword evidence="4" id="KW-0676">Redox-active center</keyword>
<accession>C7RA03</accession>
<reference evidence="7 8" key="1">
    <citation type="journal article" date="2009" name="Stand. Genomic Sci.">
        <title>Complete genome sequence of Kangiella koreensis type strain (SW-125).</title>
        <authorList>
            <person name="Han C."/>
            <person name="Sikorski J."/>
            <person name="Lapidus A."/>
            <person name="Nolan M."/>
            <person name="Glavina Del Rio T."/>
            <person name="Tice H."/>
            <person name="Cheng J.F."/>
            <person name="Lucas S."/>
            <person name="Chen F."/>
            <person name="Copeland A."/>
            <person name="Ivanova N."/>
            <person name="Mavromatis K."/>
            <person name="Ovchinnikova G."/>
            <person name="Pati A."/>
            <person name="Bruce D."/>
            <person name="Goodwin L."/>
            <person name="Pitluck S."/>
            <person name="Chen A."/>
            <person name="Palaniappan K."/>
            <person name="Land M."/>
            <person name="Hauser L."/>
            <person name="Chang Y.J."/>
            <person name="Jeffries C.D."/>
            <person name="Chain P."/>
            <person name="Saunders E."/>
            <person name="Brettin T."/>
            <person name="Goker M."/>
            <person name="Tindall B.J."/>
            <person name="Bristow J."/>
            <person name="Eisen J.A."/>
            <person name="Markowitz V."/>
            <person name="Hugenholtz P."/>
            <person name="Kyrpides N.C."/>
            <person name="Klenk H.P."/>
            <person name="Detter J.C."/>
        </authorList>
    </citation>
    <scope>NUCLEOTIDE SEQUENCE [LARGE SCALE GENOMIC DNA]</scope>
    <source>
        <strain evidence="8">DSM 16069 / KCTC 12182 / SW-125</strain>
    </source>
</reference>
<comment type="subcellular location">
    <subcellularLocation>
        <location evidence="1">Cell envelope</location>
    </subcellularLocation>
</comment>
<dbReference type="Pfam" id="PF08534">
    <property type="entry name" value="Redoxin"/>
    <property type="match status" value="1"/>
</dbReference>
<keyword evidence="3" id="KW-1015">Disulfide bond</keyword>
<dbReference type="EMBL" id="CP001707">
    <property type="protein sequence ID" value="ACV28022.1"/>
    <property type="molecule type" value="Genomic_DNA"/>
</dbReference>
<keyword evidence="2" id="KW-0201">Cytochrome c-type biogenesis</keyword>
<dbReference type="KEGG" id="kko:Kkor_2614"/>
<dbReference type="InterPro" id="IPR036249">
    <property type="entry name" value="Thioredoxin-like_sf"/>
</dbReference>
<dbReference type="InterPro" id="IPR013740">
    <property type="entry name" value="Redoxin"/>
</dbReference>
<dbReference type="InterPro" id="IPR013766">
    <property type="entry name" value="Thioredoxin_domain"/>
</dbReference>
<evidence type="ECO:0000256" key="3">
    <source>
        <dbReference type="ARBA" id="ARBA00023157"/>
    </source>
</evidence>
<dbReference type="PANTHER" id="PTHR42852:SF6">
    <property type="entry name" value="THIOL:DISULFIDE INTERCHANGE PROTEIN DSBE"/>
    <property type="match status" value="1"/>
</dbReference>
<feature type="domain" description="Thioredoxin" evidence="6">
    <location>
        <begin position="131"/>
        <end position="269"/>
    </location>
</feature>
<dbReference type="PANTHER" id="PTHR42852">
    <property type="entry name" value="THIOL:DISULFIDE INTERCHANGE PROTEIN DSBE"/>
    <property type="match status" value="1"/>
</dbReference>
<sequence>MMSLSIGPISLPFDRLLLLICLAIAFIVGAVAAKKDKTSVDGRIAGIFIIALIAARISFVIQYWQEFQGNVWAMMDIRDGGFDGLTAIVIGFIALIGFVWKQAKGRQAMLKGVMAGVTVWGLTTVSLWAIKDTSQQLPHIMVKQLGGSTVNLSEVEHGKPRVINLWATWCPPCRREMPVLEEAQQTMDDIGFVFVNQGEHSAIIEQYLQQETLLLDNVLADTAGSLGYQVGSRALPTTLFVNGQGQLVDAHLGELSKASLKAKLKKLIDKEQENTN</sequence>
<feature type="transmembrane region" description="Helical" evidence="5">
    <location>
        <begin position="45"/>
        <end position="64"/>
    </location>
</feature>
<feature type="transmembrane region" description="Helical" evidence="5">
    <location>
        <begin position="16"/>
        <end position="33"/>
    </location>
</feature>
<dbReference type="PROSITE" id="PS51352">
    <property type="entry name" value="THIOREDOXIN_2"/>
    <property type="match status" value="1"/>
</dbReference>
<dbReference type="PROSITE" id="PS00194">
    <property type="entry name" value="THIOREDOXIN_1"/>
    <property type="match status" value="1"/>
</dbReference>
<dbReference type="GO" id="GO:0017004">
    <property type="term" value="P:cytochrome complex assembly"/>
    <property type="evidence" value="ECO:0007669"/>
    <property type="project" value="UniProtKB-KW"/>
</dbReference>
<evidence type="ECO:0000313" key="7">
    <source>
        <dbReference type="EMBL" id="ACV28022.1"/>
    </source>
</evidence>
<dbReference type="Proteomes" id="UP000001231">
    <property type="component" value="Chromosome"/>
</dbReference>
<dbReference type="InterPro" id="IPR017937">
    <property type="entry name" value="Thioredoxin_CS"/>
</dbReference>
<dbReference type="SUPFAM" id="SSF52833">
    <property type="entry name" value="Thioredoxin-like"/>
    <property type="match status" value="1"/>
</dbReference>
<keyword evidence="5" id="KW-1133">Transmembrane helix</keyword>
<dbReference type="GO" id="GO:0015036">
    <property type="term" value="F:disulfide oxidoreductase activity"/>
    <property type="evidence" value="ECO:0007669"/>
    <property type="project" value="UniProtKB-ARBA"/>
</dbReference>
<organism evidence="7 8">
    <name type="scientific">Kangiella koreensis (strain DSM 16069 / JCM 12317 / KCTC 12182 / SW-125)</name>
    <dbReference type="NCBI Taxonomy" id="523791"/>
    <lineage>
        <taxon>Bacteria</taxon>
        <taxon>Pseudomonadati</taxon>
        <taxon>Pseudomonadota</taxon>
        <taxon>Gammaproteobacteria</taxon>
        <taxon>Kangiellales</taxon>
        <taxon>Kangiellaceae</taxon>
        <taxon>Kangiella</taxon>
    </lineage>
</organism>
<dbReference type="InParanoid" id="C7RA03"/>
<keyword evidence="8" id="KW-1185">Reference proteome</keyword>
<evidence type="ECO:0000256" key="2">
    <source>
        <dbReference type="ARBA" id="ARBA00022748"/>
    </source>
</evidence>
<name>C7RA03_KANKD</name>
<evidence type="ECO:0000313" key="8">
    <source>
        <dbReference type="Proteomes" id="UP000001231"/>
    </source>
</evidence>